<accession>A0ABQ8G557</accession>
<evidence type="ECO:0000313" key="3">
    <source>
        <dbReference type="Proteomes" id="UP000774617"/>
    </source>
</evidence>
<feature type="region of interest" description="Disordered" evidence="1">
    <location>
        <begin position="183"/>
        <end position="298"/>
    </location>
</feature>
<feature type="compositionally biased region" description="Basic and acidic residues" evidence="1">
    <location>
        <begin position="66"/>
        <end position="76"/>
    </location>
</feature>
<protein>
    <submittedName>
        <fullName evidence="2">Uncharacterized protein</fullName>
    </submittedName>
</protein>
<sequence>MCIPVSSSLGPGLLRFPRQRTPTTASPRYPATPHTTPASSPATSRDVSDSPRTQSLASNQPQSALGKERPAADQHQPRLNPDQPRSHYEQSAFDGQQQEQRELIGPLSPSPSDQALSPAFLSSSLRQKQGLASSQPTVPLTTSNIQHAGTEVCKCCHKQCCSNVAACRVRSWLPRLRAVGGRAACSASSDAGVRGQETGRHLGNRSEASPPPSSPTAPLFGRLHGHTANVSVQQEGGDDGGQLSGQQREMGSTENGNGQSTQGAHTPPRLSTDFFSAAGRQQNGRGSAVDTDADKYAG</sequence>
<feature type="compositionally biased region" description="Polar residues" evidence="1">
    <location>
        <begin position="50"/>
        <end position="63"/>
    </location>
</feature>
<keyword evidence="3" id="KW-1185">Reference proteome</keyword>
<reference evidence="2 3" key="1">
    <citation type="journal article" date="2021" name="Nat. Commun.">
        <title>Genetic determinants of endophytism in the Arabidopsis root mycobiome.</title>
        <authorList>
            <person name="Mesny F."/>
            <person name="Miyauchi S."/>
            <person name="Thiergart T."/>
            <person name="Pickel B."/>
            <person name="Atanasova L."/>
            <person name="Karlsson M."/>
            <person name="Huettel B."/>
            <person name="Barry K.W."/>
            <person name="Haridas S."/>
            <person name="Chen C."/>
            <person name="Bauer D."/>
            <person name="Andreopoulos W."/>
            <person name="Pangilinan J."/>
            <person name="LaButti K."/>
            <person name="Riley R."/>
            <person name="Lipzen A."/>
            <person name="Clum A."/>
            <person name="Drula E."/>
            <person name="Henrissat B."/>
            <person name="Kohler A."/>
            <person name="Grigoriev I.V."/>
            <person name="Martin F.M."/>
            <person name="Hacquard S."/>
        </authorList>
    </citation>
    <scope>NUCLEOTIDE SEQUENCE [LARGE SCALE GENOMIC DNA]</scope>
    <source>
        <strain evidence="2 3">MPI-SDFR-AT-0080</strain>
    </source>
</reference>
<dbReference type="Proteomes" id="UP000774617">
    <property type="component" value="Unassembled WGS sequence"/>
</dbReference>
<dbReference type="EMBL" id="JAGTJR010000019">
    <property type="protein sequence ID" value="KAH7045192.1"/>
    <property type="molecule type" value="Genomic_DNA"/>
</dbReference>
<comment type="caution">
    <text evidence="2">The sequence shown here is derived from an EMBL/GenBank/DDBJ whole genome shotgun (WGS) entry which is preliminary data.</text>
</comment>
<organism evidence="2 3">
    <name type="scientific">Macrophomina phaseolina</name>
    <dbReference type="NCBI Taxonomy" id="35725"/>
    <lineage>
        <taxon>Eukaryota</taxon>
        <taxon>Fungi</taxon>
        <taxon>Dikarya</taxon>
        <taxon>Ascomycota</taxon>
        <taxon>Pezizomycotina</taxon>
        <taxon>Dothideomycetes</taxon>
        <taxon>Dothideomycetes incertae sedis</taxon>
        <taxon>Botryosphaeriales</taxon>
        <taxon>Botryosphaeriaceae</taxon>
        <taxon>Macrophomina</taxon>
    </lineage>
</organism>
<evidence type="ECO:0000256" key="1">
    <source>
        <dbReference type="SAM" id="MobiDB-lite"/>
    </source>
</evidence>
<proteinExistence type="predicted"/>
<feature type="compositionally biased region" description="Low complexity" evidence="1">
    <location>
        <begin position="31"/>
        <end position="44"/>
    </location>
</feature>
<name>A0ABQ8G557_9PEZI</name>
<evidence type="ECO:0000313" key="2">
    <source>
        <dbReference type="EMBL" id="KAH7045192.1"/>
    </source>
</evidence>
<gene>
    <name evidence="2" type="ORF">B0J12DRAFT_152302</name>
</gene>
<feature type="compositionally biased region" description="Polar residues" evidence="1">
    <location>
        <begin position="249"/>
        <end position="264"/>
    </location>
</feature>
<feature type="region of interest" description="Disordered" evidence="1">
    <location>
        <begin position="1"/>
        <end position="117"/>
    </location>
</feature>